<dbReference type="AlphaFoldDB" id="A0AAW0BKR0"/>
<dbReference type="Proteomes" id="UP001362999">
    <property type="component" value="Unassembled WGS sequence"/>
</dbReference>
<reference evidence="1 2" key="1">
    <citation type="journal article" date="2024" name="J Genomics">
        <title>Draft genome sequencing and assembly of Favolaschia claudopus CIRM-BRFM 2984 isolated from oak limbs.</title>
        <authorList>
            <person name="Navarro D."/>
            <person name="Drula E."/>
            <person name="Chaduli D."/>
            <person name="Cazenave R."/>
            <person name="Ahrendt S."/>
            <person name="Wang J."/>
            <person name="Lipzen A."/>
            <person name="Daum C."/>
            <person name="Barry K."/>
            <person name="Grigoriev I.V."/>
            <person name="Favel A."/>
            <person name="Rosso M.N."/>
            <person name="Martin F."/>
        </authorList>
    </citation>
    <scope>NUCLEOTIDE SEQUENCE [LARGE SCALE GENOMIC DNA]</scope>
    <source>
        <strain evidence="1 2">CIRM-BRFM 2984</strain>
    </source>
</reference>
<evidence type="ECO:0000313" key="2">
    <source>
        <dbReference type="Proteomes" id="UP001362999"/>
    </source>
</evidence>
<accession>A0AAW0BKR0</accession>
<sequence length="257" mass="29758">MNGMYRSRKPTPLPSRFSRRHLVLQQLQRPPRYWLNEEIARLRDCIPTTGISREDGEWKFWRCNVDDTPSANRVEIDGQWEVYGQKTANEGGFKERMRGRMRLDLIMLVKTRLRVNFTTAPIHRVAGDTTLAAPQRGRRGAKTDREELLSRRVGRGSANADEVAQWCARSIWVTPRQKSRPKRKKTRRYVARSVRTSRKAVVGRRNGEGQAKRGVLDETPDCGSHQVFVVKHSYSTAPHWRLRAAALHKQVYLRFAA</sequence>
<dbReference type="EMBL" id="JAWWNJ010000033">
    <property type="protein sequence ID" value="KAK7025855.1"/>
    <property type="molecule type" value="Genomic_DNA"/>
</dbReference>
<organism evidence="1 2">
    <name type="scientific">Favolaschia claudopus</name>
    <dbReference type="NCBI Taxonomy" id="2862362"/>
    <lineage>
        <taxon>Eukaryota</taxon>
        <taxon>Fungi</taxon>
        <taxon>Dikarya</taxon>
        <taxon>Basidiomycota</taxon>
        <taxon>Agaricomycotina</taxon>
        <taxon>Agaricomycetes</taxon>
        <taxon>Agaricomycetidae</taxon>
        <taxon>Agaricales</taxon>
        <taxon>Marasmiineae</taxon>
        <taxon>Mycenaceae</taxon>
        <taxon>Favolaschia</taxon>
    </lineage>
</organism>
<protein>
    <submittedName>
        <fullName evidence="1">Uncharacterized protein</fullName>
    </submittedName>
</protein>
<name>A0AAW0BKR0_9AGAR</name>
<evidence type="ECO:0000313" key="1">
    <source>
        <dbReference type="EMBL" id="KAK7025855.1"/>
    </source>
</evidence>
<gene>
    <name evidence="1" type="ORF">R3P38DRAFT_2778637</name>
</gene>
<keyword evidence="2" id="KW-1185">Reference proteome</keyword>
<proteinExistence type="predicted"/>
<comment type="caution">
    <text evidence="1">The sequence shown here is derived from an EMBL/GenBank/DDBJ whole genome shotgun (WGS) entry which is preliminary data.</text>
</comment>